<dbReference type="AlphaFoldDB" id="A0A1H3LJW8"/>
<name>A0A1H3LJW8_9RHOB</name>
<dbReference type="PANTHER" id="PTHR43056:SF10">
    <property type="entry name" value="COCE_NOND FAMILY, PUTATIVE (AFU_ORTHOLOGUE AFUA_7G00600)-RELATED"/>
    <property type="match status" value="1"/>
</dbReference>
<dbReference type="EMBL" id="FNPF01000013">
    <property type="protein sequence ID" value="SDY64827.1"/>
    <property type="molecule type" value="Genomic_DNA"/>
</dbReference>
<evidence type="ECO:0000256" key="2">
    <source>
        <dbReference type="SAM" id="MobiDB-lite"/>
    </source>
</evidence>
<dbReference type="SMART" id="SM00939">
    <property type="entry name" value="PepX_C"/>
    <property type="match status" value="1"/>
</dbReference>
<dbReference type="OrthoDB" id="9806163at2"/>
<dbReference type="Gene3D" id="2.60.120.260">
    <property type="entry name" value="Galactose-binding domain-like"/>
    <property type="match status" value="1"/>
</dbReference>
<keyword evidence="1" id="KW-0378">Hydrolase</keyword>
<feature type="compositionally biased region" description="Basic and acidic residues" evidence="2">
    <location>
        <begin position="532"/>
        <end position="546"/>
    </location>
</feature>
<gene>
    <name evidence="4" type="ORF">SAMN05444340_11363</name>
</gene>
<dbReference type="PANTHER" id="PTHR43056">
    <property type="entry name" value="PEPTIDASE S9 PROLYL OLIGOPEPTIDASE"/>
    <property type="match status" value="1"/>
</dbReference>
<dbReference type="NCBIfam" id="TIGR00976">
    <property type="entry name" value="CocE_NonD"/>
    <property type="match status" value="1"/>
</dbReference>
<dbReference type="SUPFAM" id="SSF53474">
    <property type="entry name" value="alpha/beta-Hydrolases"/>
    <property type="match status" value="1"/>
</dbReference>
<proteinExistence type="predicted"/>
<sequence length="676" mass="76331">MKEVSSFPHAVQITEHVWIDLPNGRRLAARLWMPEDAGDNPVPAILEYLPYRKRDLTRGRDAINHPYLAGHGYACVRVDMIGSGESDGVLVDEYTEDELADGVAVIEWIARQKWCDGNVGMFGISWGGFNGLQIASRQPDALKAIVSCCASDDLYEDNMHYMGGCLLGDQLSEATVMAAFNSQPPDPAIVGDRWRDMWLDRLDGSGLWLKKWLDHQRRDTYWSAHSVCEDYSAIKCPVLAAGGWTDGYTNAIFRLLEHLDVPCRALIGPWGHKYAHMGVPGPSTGFLQEVLRWFDHWLKGIDTGAEEFSELRAWMQDSVPPSTSHQDRPGRWVREPQWPSDDITSLEYRLGHRRLFRHEENRHAFESAFEETLVSPLSVGLFAGKWCSYAALPDLPHDQREEDGGCLVYDTEVLDEDIEMLGTPSVELEIAADKPVAQVAVRLSDILPDGRATRITYGVLNLTHRDGHDDPQPLEPGCFYRVRVPLNGLGTRIPAGHKLRLSISSTYFPLIWAPPEPVQLTLRPEGCTLSLPERRRREDPPLRELGEPEGAPPMPVERLAPPEASWNVVRSMVDDEAALVVVNDEGSYRIPEIDMTVRRRTEERYSFRDADHASLRGETRTERGFSRGDWSAHATTRTVLTCDAENFYVHATLDAYEGARRIFSRNWDETIPRDLV</sequence>
<dbReference type="InterPro" id="IPR013736">
    <property type="entry name" value="Xaa-Pro_dipept_C"/>
</dbReference>
<dbReference type="InterPro" id="IPR005674">
    <property type="entry name" value="CocE/Ser_esterase"/>
</dbReference>
<evidence type="ECO:0000259" key="3">
    <source>
        <dbReference type="SMART" id="SM00939"/>
    </source>
</evidence>
<dbReference type="GO" id="GO:0008239">
    <property type="term" value="F:dipeptidyl-peptidase activity"/>
    <property type="evidence" value="ECO:0007669"/>
    <property type="project" value="InterPro"/>
</dbReference>
<dbReference type="Pfam" id="PF08530">
    <property type="entry name" value="PepX_C"/>
    <property type="match status" value="1"/>
</dbReference>
<dbReference type="STRING" id="321339.SAMN05444340_11363"/>
<dbReference type="SUPFAM" id="SSF49785">
    <property type="entry name" value="Galactose-binding domain-like"/>
    <property type="match status" value="1"/>
</dbReference>
<keyword evidence="5" id="KW-1185">Reference proteome</keyword>
<dbReference type="InterPro" id="IPR008979">
    <property type="entry name" value="Galactose-bd-like_sf"/>
</dbReference>
<protein>
    <recommendedName>
        <fullName evidence="3">Xaa-Pro dipeptidyl-peptidase C-terminal domain-containing protein</fullName>
    </recommendedName>
</protein>
<dbReference type="InterPro" id="IPR050585">
    <property type="entry name" value="Xaa-Pro_dipeptidyl-ppase/CocE"/>
</dbReference>
<evidence type="ECO:0000313" key="5">
    <source>
        <dbReference type="Proteomes" id="UP000199286"/>
    </source>
</evidence>
<dbReference type="Gene3D" id="3.40.50.1820">
    <property type="entry name" value="alpha/beta hydrolase"/>
    <property type="match status" value="1"/>
</dbReference>
<dbReference type="InterPro" id="IPR000383">
    <property type="entry name" value="Xaa-Pro-like_dom"/>
</dbReference>
<reference evidence="4 5" key="1">
    <citation type="submission" date="2016-10" db="EMBL/GenBank/DDBJ databases">
        <authorList>
            <person name="de Groot N.N."/>
        </authorList>
    </citation>
    <scope>NUCLEOTIDE SEQUENCE [LARGE SCALE GENOMIC DNA]</scope>
    <source>
        <strain evidence="4 5">DSM 26880</strain>
    </source>
</reference>
<feature type="domain" description="Xaa-Pro dipeptidyl-peptidase C-terminal" evidence="3">
    <location>
        <begin position="291"/>
        <end position="543"/>
    </location>
</feature>
<dbReference type="Proteomes" id="UP000199286">
    <property type="component" value="Unassembled WGS sequence"/>
</dbReference>
<dbReference type="Pfam" id="PF02129">
    <property type="entry name" value="Peptidase_S15"/>
    <property type="match status" value="1"/>
</dbReference>
<organism evidence="4 5">
    <name type="scientific">Citreimonas salinaria</name>
    <dbReference type="NCBI Taxonomy" id="321339"/>
    <lineage>
        <taxon>Bacteria</taxon>
        <taxon>Pseudomonadati</taxon>
        <taxon>Pseudomonadota</taxon>
        <taxon>Alphaproteobacteria</taxon>
        <taxon>Rhodobacterales</taxon>
        <taxon>Roseobacteraceae</taxon>
        <taxon>Citreimonas</taxon>
    </lineage>
</organism>
<evidence type="ECO:0000313" key="4">
    <source>
        <dbReference type="EMBL" id="SDY64827.1"/>
    </source>
</evidence>
<evidence type="ECO:0000256" key="1">
    <source>
        <dbReference type="ARBA" id="ARBA00022801"/>
    </source>
</evidence>
<feature type="region of interest" description="Disordered" evidence="2">
    <location>
        <begin position="530"/>
        <end position="559"/>
    </location>
</feature>
<dbReference type="InterPro" id="IPR029058">
    <property type="entry name" value="AB_hydrolase_fold"/>
</dbReference>
<dbReference type="RefSeq" id="WP_089884329.1">
    <property type="nucleotide sequence ID" value="NZ_FNPF01000013.1"/>
</dbReference>
<accession>A0A1H3LJW8</accession>